<dbReference type="SUPFAM" id="SSF53474">
    <property type="entry name" value="alpha/beta-Hydrolases"/>
    <property type="match status" value="1"/>
</dbReference>
<dbReference type="InterPro" id="IPR020802">
    <property type="entry name" value="TesA-like"/>
</dbReference>
<dbReference type="GO" id="GO:0008610">
    <property type="term" value="P:lipid biosynthetic process"/>
    <property type="evidence" value="ECO:0007669"/>
    <property type="project" value="TreeGrafter"/>
</dbReference>
<evidence type="ECO:0000256" key="1">
    <source>
        <dbReference type="ARBA" id="ARBA00007169"/>
    </source>
</evidence>
<dbReference type="Pfam" id="PF00975">
    <property type="entry name" value="Thioesterase"/>
    <property type="match status" value="1"/>
</dbReference>
<gene>
    <name evidence="4" type="ORF">GGR04_000560</name>
</gene>
<dbReference type="EMBL" id="JACIEK010000001">
    <property type="protein sequence ID" value="MBB3996739.1"/>
    <property type="molecule type" value="Genomic_DNA"/>
</dbReference>
<keyword evidence="2 4" id="KW-0378">Hydrolase</keyword>
<feature type="domain" description="Thioesterase TesA-like" evidence="3">
    <location>
        <begin position="19"/>
        <end position="243"/>
    </location>
</feature>
<dbReference type="RefSeq" id="WP_183197605.1">
    <property type="nucleotide sequence ID" value="NZ_JACIEK010000001.1"/>
</dbReference>
<evidence type="ECO:0000313" key="5">
    <source>
        <dbReference type="Proteomes" id="UP000542776"/>
    </source>
</evidence>
<reference evidence="4 5" key="1">
    <citation type="submission" date="2020-08" db="EMBL/GenBank/DDBJ databases">
        <title>Genomic Encyclopedia of Type Strains, Phase IV (KMG-IV): sequencing the most valuable type-strain genomes for metagenomic binning, comparative biology and taxonomic classification.</title>
        <authorList>
            <person name="Goeker M."/>
        </authorList>
    </citation>
    <scope>NUCLEOTIDE SEQUENCE [LARGE SCALE GENOMIC DNA]</scope>
    <source>
        <strain evidence="4 5">DSM 102238</strain>
    </source>
</reference>
<evidence type="ECO:0000256" key="2">
    <source>
        <dbReference type="ARBA" id="ARBA00022801"/>
    </source>
</evidence>
<dbReference type="InterPro" id="IPR001031">
    <property type="entry name" value="Thioesterase"/>
</dbReference>
<proteinExistence type="inferred from homology"/>
<sequence length="266" mass="28016">MTSWFRHGPARPEATARLFCLHHAGGGASSFAGWAALAPAEIDICAVQLPGRESRMAEAPVTDMGALAARLADAMEPRLDLPYALFGHSMGARLACATAATLAARGLPAPAALIVSASRAPHHPPLAPDLHELPDERFAEALAALGGLPDAIRRSSEMMAMTMRVARADFAALETWHPPGDLRVPAAILALGGADDRGVPRSALESWADLADGGFRLRLFPGGHFYLKDQPGAVVAEACSALFRGLDAAHRRGRDGARPVRQEAHP</sequence>
<dbReference type="AlphaFoldDB" id="A0A7W6H484"/>
<accession>A0A7W6H484</accession>
<dbReference type="PANTHER" id="PTHR11487:SF0">
    <property type="entry name" value="S-ACYL FATTY ACID SYNTHASE THIOESTERASE, MEDIUM CHAIN"/>
    <property type="match status" value="1"/>
</dbReference>
<dbReference type="InterPro" id="IPR029058">
    <property type="entry name" value="AB_hydrolase_fold"/>
</dbReference>
<keyword evidence="5" id="KW-1185">Reference proteome</keyword>
<dbReference type="Proteomes" id="UP000542776">
    <property type="component" value="Unassembled WGS sequence"/>
</dbReference>
<evidence type="ECO:0000313" key="4">
    <source>
        <dbReference type="EMBL" id="MBB3996739.1"/>
    </source>
</evidence>
<protein>
    <submittedName>
        <fullName evidence="4">Medium-chain acyl-[acyl-carrier-protein] hydrolase</fullName>
        <ecNumber evidence="4">3.1.2.21</ecNumber>
    </submittedName>
</protein>
<dbReference type="EC" id="3.1.2.21" evidence="4"/>
<organism evidence="4 5">
    <name type="scientific">Aureimonas pseudogalii</name>
    <dbReference type="NCBI Taxonomy" id="1744844"/>
    <lineage>
        <taxon>Bacteria</taxon>
        <taxon>Pseudomonadati</taxon>
        <taxon>Pseudomonadota</taxon>
        <taxon>Alphaproteobacteria</taxon>
        <taxon>Hyphomicrobiales</taxon>
        <taxon>Aurantimonadaceae</taxon>
        <taxon>Aureimonas</taxon>
    </lineage>
</organism>
<comment type="similarity">
    <text evidence="1">Belongs to the thioesterase family.</text>
</comment>
<dbReference type="GO" id="GO:0016297">
    <property type="term" value="F:fatty acyl-[ACP] hydrolase activity"/>
    <property type="evidence" value="ECO:0007669"/>
    <property type="project" value="UniProtKB-EC"/>
</dbReference>
<dbReference type="InterPro" id="IPR012223">
    <property type="entry name" value="TEII"/>
</dbReference>
<comment type="caution">
    <text evidence="4">The sequence shown here is derived from an EMBL/GenBank/DDBJ whole genome shotgun (WGS) entry which is preliminary data.</text>
</comment>
<dbReference type="SMART" id="SM00824">
    <property type="entry name" value="PKS_TE"/>
    <property type="match status" value="1"/>
</dbReference>
<dbReference type="PANTHER" id="PTHR11487">
    <property type="entry name" value="THIOESTERASE"/>
    <property type="match status" value="1"/>
</dbReference>
<evidence type="ECO:0000259" key="3">
    <source>
        <dbReference type="SMART" id="SM00824"/>
    </source>
</evidence>
<name>A0A7W6H484_9HYPH</name>
<dbReference type="Gene3D" id="3.40.50.1820">
    <property type="entry name" value="alpha/beta hydrolase"/>
    <property type="match status" value="1"/>
</dbReference>